<dbReference type="InterPro" id="IPR001041">
    <property type="entry name" value="2Fe-2S_ferredoxin-type"/>
</dbReference>
<evidence type="ECO:0000256" key="4">
    <source>
        <dbReference type="ARBA" id="ARBA00023014"/>
    </source>
</evidence>
<keyword evidence="2" id="KW-0479">Metal-binding</keyword>
<dbReference type="Pfam" id="PF00111">
    <property type="entry name" value="Fer2"/>
    <property type="match status" value="1"/>
</dbReference>
<dbReference type="GO" id="GO:0046872">
    <property type="term" value="F:metal ion binding"/>
    <property type="evidence" value="ECO:0007669"/>
    <property type="project" value="UniProtKB-KW"/>
</dbReference>
<keyword evidence="4" id="KW-0411">Iron-sulfur</keyword>
<evidence type="ECO:0000259" key="5">
    <source>
        <dbReference type="PROSITE" id="PS51085"/>
    </source>
</evidence>
<dbReference type="PANTHER" id="PTHR44379:SF8">
    <property type="entry name" value="XANTHINE DEHYDROGENASE IRON-SULFUR-BINDING SUBUNIT XDHC-RELATED"/>
    <property type="match status" value="1"/>
</dbReference>
<dbReference type="Pfam" id="PF01799">
    <property type="entry name" value="Fer2_2"/>
    <property type="match status" value="1"/>
</dbReference>
<dbReference type="PROSITE" id="PS51085">
    <property type="entry name" value="2FE2S_FER_2"/>
    <property type="match status" value="1"/>
</dbReference>
<reference evidence="6 7" key="1">
    <citation type="submission" date="2016-10" db="EMBL/GenBank/DDBJ databases">
        <authorList>
            <person name="de Groot N.N."/>
        </authorList>
    </citation>
    <scope>NUCLEOTIDE SEQUENCE [LARGE SCALE GENOMIC DNA]</scope>
    <source>
        <strain evidence="6 7">F</strain>
    </source>
</reference>
<dbReference type="Gene3D" id="1.10.150.120">
    <property type="entry name" value="[2Fe-2S]-binding domain"/>
    <property type="match status" value="1"/>
</dbReference>
<name>A0A1I6J945_9FIRM</name>
<dbReference type="RefSeq" id="WP_031472217.1">
    <property type="nucleotide sequence ID" value="NZ_FOZC01000006.1"/>
</dbReference>
<dbReference type="InterPro" id="IPR036010">
    <property type="entry name" value="2Fe-2S_ferredoxin-like_sf"/>
</dbReference>
<accession>A0A1I6J945</accession>
<evidence type="ECO:0000256" key="3">
    <source>
        <dbReference type="ARBA" id="ARBA00023004"/>
    </source>
</evidence>
<dbReference type="AlphaFoldDB" id="A0A1I6J945"/>
<dbReference type="EMBL" id="FOZC01000006">
    <property type="protein sequence ID" value="SFR75468.1"/>
    <property type="molecule type" value="Genomic_DNA"/>
</dbReference>
<evidence type="ECO:0000313" key="7">
    <source>
        <dbReference type="Proteomes" id="UP000214760"/>
    </source>
</evidence>
<dbReference type="InterPro" id="IPR012675">
    <property type="entry name" value="Beta-grasp_dom_sf"/>
</dbReference>
<dbReference type="GO" id="GO:0016491">
    <property type="term" value="F:oxidoreductase activity"/>
    <property type="evidence" value="ECO:0007669"/>
    <property type="project" value="InterPro"/>
</dbReference>
<dbReference type="Gene3D" id="3.10.20.30">
    <property type="match status" value="1"/>
</dbReference>
<sequence length="175" mass="19200">MIVSMFLNGKKVVSEIDPGMTLLDFVRMHDCYSVKCGCETTSCGLCTVFLDDVPVLSCSVLAARADGRTVTTLEGLQEEAAEFGGFLADQGAEQCGFCNPGMVMNTIAMLRENPDPTEDEIKEYLSGNLCRCTGYESQLRAVKNYLDWKYSRGLYEGHGKEEATGGTECSEKEVR</sequence>
<dbReference type="CDD" id="cd00207">
    <property type="entry name" value="fer2"/>
    <property type="match status" value="1"/>
</dbReference>
<dbReference type="SUPFAM" id="SSF47741">
    <property type="entry name" value="CO dehydrogenase ISP C-domain like"/>
    <property type="match status" value="1"/>
</dbReference>
<proteinExistence type="predicted"/>
<keyword evidence="1" id="KW-0001">2Fe-2S</keyword>
<evidence type="ECO:0000313" key="6">
    <source>
        <dbReference type="EMBL" id="SFR75468.1"/>
    </source>
</evidence>
<gene>
    <name evidence="6" type="ORF">SAMN02910262_01316</name>
</gene>
<dbReference type="SUPFAM" id="SSF54292">
    <property type="entry name" value="2Fe-2S ferredoxin-like"/>
    <property type="match status" value="1"/>
</dbReference>
<dbReference type="InterPro" id="IPR036884">
    <property type="entry name" value="2Fe-2S-bd_dom_sf"/>
</dbReference>
<dbReference type="InterPro" id="IPR002888">
    <property type="entry name" value="2Fe-2S-bd"/>
</dbReference>
<evidence type="ECO:0000256" key="2">
    <source>
        <dbReference type="ARBA" id="ARBA00022723"/>
    </source>
</evidence>
<evidence type="ECO:0000256" key="1">
    <source>
        <dbReference type="ARBA" id="ARBA00022714"/>
    </source>
</evidence>
<feature type="domain" description="2Fe-2S ferredoxin-type" evidence="5">
    <location>
        <begin position="1"/>
        <end position="76"/>
    </location>
</feature>
<protein>
    <submittedName>
        <fullName evidence="6">Carbon-monoxide dehydrogenase small subunit</fullName>
    </submittedName>
</protein>
<dbReference type="Proteomes" id="UP000214760">
    <property type="component" value="Unassembled WGS sequence"/>
</dbReference>
<keyword evidence="3" id="KW-0408">Iron</keyword>
<dbReference type="InterPro" id="IPR051452">
    <property type="entry name" value="Diverse_Oxidoreductases"/>
</dbReference>
<dbReference type="PANTHER" id="PTHR44379">
    <property type="entry name" value="OXIDOREDUCTASE WITH IRON-SULFUR SUBUNIT"/>
    <property type="match status" value="1"/>
</dbReference>
<organism evidence="6 7">
    <name type="scientific">[Clostridium] aminophilum</name>
    <dbReference type="NCBI Taxonomy" id="1526"/>
    <lineage>
        <taxon>Bacteria</taxon>
        <taxon>Bacillati</taxon>
        <taxon>Bacillota</taxon>
        <taxon>Clostridia</taxon>
        <taxon>Lachnospirales</taxon>
        <taxon>Lachnospiraceae</taxon>
    </lineage>
</organism>
<dbReference type="GO" id="GO:0051537">
    <property type="term" value="F:2 iron, 2 sulfur cluster binding"/>
    <property type="evidence" value="ECO:0007669"/>
    <property type="project" value="UniProtKB-KW"/>
</dbReference>